<organism evidence="3 4">
    <name type="scientific">Fasciola gigantica</name>
    <name type="common">Giant liver fluke</name>
    <dbReference type="NCBI Taxonomy" id="46835"/>
    <lineage>
        <taxon>Eukaryota</taxon>
        <taxon>Metazoa</taxon>
        <taxon>Spiralia</taxon>
        <taxon>Lophotrochozoa</taxon>
        <taxon>Platyhelminthes</taxon>
        <taxon>Trematoda</taxon>
        <taxon>Digenea</taxon>
        <taxon>Plagiorchiida</taxon>
        <taxon>Echinostomata</taxon>
        <taxon>Echinostomatoidea</taxon>
        <taxon>Fasciolidae</taxon>
        <taxon>Fasciola</taxon>
    </lineage>
</organism>
<feature type="compositionally biased region" description="Polar residues" evidence="1">
    <location>
        <begin position="215"/>
        <end position="229"/>
    </location>
</feature>
<dbReference type="AlphaFoldDB" id="A0A504YHH3"/>
<reference evidence="3 4" key="1">
    <citation type="submission" date="2019-04" db="EMBL/GenBank/DDBJ databases">
        <title>Annotation for the trematode Fasciola gigantica.</title>
        <authorList>
            <person name="Choi Y.-J."/>
        </authorList>
    </citation>
    <scope>NUCLEOTIDE SEQUENCE [LARGE SCALE GENOMIC DNA]</scope>
    <source>
        <strain evidence="3">Uganda_cow_1</strain>
    </source>
</reference>
<dbReference type="Proteomes" id="UP000316759">
    <property type="component" value="Unassembled WGS sequence"/>
</dbReference>
<feature type="compositionally biased region" description="Basic residues" evidence="1">
    <location>
        <begin position="175"/>
        <end position="184"/>
    </location>
</feature>
<dbReference type="OrthoDB" id="424402at2759"/>
<feature type="domain" description="DNA/RNA-binding protein Alba-like" evidence="2">
    <location>
        <begin position="7"/>
        <end position="67"/>
    </location>
</feature>
<dbReference type="EMBL" id="SUNJ01009193">
    <property type="protein sequence ID" value="TPP60613.1"/>
    <property type="molecule type" value="Genomic_DNA"/>
</dbReference>
<dbReference type="GO" id="GO:0003676">
    <property type="term" value="F:nucleic acid binding"/>
    <property type="evidence" value="ECO:0007669"/>
    <property type="project" value="InterPro"/>
</dbReference>
<name>A0A504YHH3_FASGI</name>
<dbReference type="STRING" id="46835.A0A504YHH3"/>
<proteinExistence type="predicted"/>
<evidence type="ECO:0000259" key="2">
    <source>
        <dbReference type="Pfam" id="PF01918"/>
    </source>
</evidence>
<evidence type="ECO:0000256" key="1">
    <source>
        <dbReference type="SAM" id="MobiDB-lite"/>
    </source>
</evidence>
<feature type="compositionally biased region" description="Basic residues" evidence="1">
    <location>
        <begin position="151"/>
        <end position="163"/>
    </location>
</feature>
<comment type="caution">
    <text evidence="3">The sequence shown here is derived from an EMBL/GenBank/DDBJ whole genome shotgun (WGS) entry which is preliminary data.</text>
</comment>
<accession>A0A504YHH3</accession>
<evidence type="ECO:0000313" key="3">
    <source>
        <dbReference type="EMBL" id="TPP60613.1"/>
    </source>
</evidence>
<evidence type="ECO:0000313" key="4">
    <source>
        <dbReference type="Proteomes" id="UP000316759"/>
    </source>
</evidence>
<dbReference type="Pfam" id="PF01918">
    <property type="entry name" value="Alba"/>
    <property type="match status" value="1"/>
</dbReference>
<gene>
    <name evidence="3" type="ORF">FGIG_02005</name>
</gene>
<dbReference type="InterPro" id="IPR002775">
    <property type="entry name" value="DNA/RNA-bd_Alba-like"/>
</dbReference>
<keyword evidence="4" id="KW-1185">Reference proteome</keyword>
<protein>
    <recommendedName>
        <fullName evidence="2">DNA/RNA-binding protein Alba-like domain-containing protein</fullName>
    </recommendedName>
</protein>
<feature type="region of interest" description="Disordered" evidence="1">
    <location>
        <begin position="149"/>
        <end position="229"/>
    </location>
</feature>
<sequence>MDGEDLTMIVKPGSKIKNLLPFALKAFQAKTCRKVKWLSLQGATAKTVSCAEQFKQRCLPQSQVNICSFREPSRHPDQVQELYQSSRIFLQRRDVTETAARIQYTLEEAAIEIVISKDPIAKDPSCQLVTRASDFVDFVPCATPTEDKSLGRRRLKHTKKRKREMPLNDPEKKSKLSKKKRSGKIHPEVVESTVPGSLSFPSPRLAPGFEGATKSCETNSNNLTFDTQS</sequence>
<feature type="compositionally biased region" description="Basic and acidic residues" evidence="1">
    <location>
        <begin position="164"/>
        <end position="174"/>
    </location>
</feature>